<sequence length="154" mass="17610">MKYATIEQMRPQYPVPALCRLLSVSVSGYYAWRGRQPSRRAQAAPRLKAEIQAAHRRTRETFGPERLQSELAQRGVRVGVHRIKRIRSQLGLRCRQTRKFKATTHARHALPVAPNLLAQSFDVQAPNRAWCGDMTYMAPTIIRSCSGNSRCRPR</sequence>
<feature type="domain" description="HTH-like" evidence="1">
    <location>
        <begin position="46"/>
        <end position="100"/>
    </location>
</feature>
<organism evidence="2 3">
    <name type="scientific">Pandoraea sputorum</name>
    <dbReference type="NCBI Taxonomy" id="93222"/>
    <lineage>
        <taxon>Bacteria</taxon>
        <taxon>Pseudomonadati</taxon>
        <taxon>Pseudomonadota</taxon>
        <taxon>Betaproteobacteria</taxon>
        <taxon>Burkholderiales</taxon>
        <taxon>Burkholderiaceae</taxon>
        <taxon>Pandoraea</taxon>
    </lineage>
</organism>
<evidence type="ECO:0000259" key="1">
    <source>
        <dbReference type="Pfam" id="PF13276"/>
    </source>
</evidence>
<dbReference type="InterPro" id="IPR025948">
    <property type="entry name" value="HTH-like_dom"/>
</dbReference>
<protein>
    <submittedName>
        <fullName evidence="2">Transposase</fullName>
    </submittedName>
</protein>
<evidence type="ECO:0000313" key="3">
    <source>
        <dbReference type="Proteomes" id="UP000335538"/>
    </source>
</evidence>
<dbReference type="PANTHER" id="PTHR46889">
    <property type="entry name" value="TRANSPOSASE INSF FOR INSERTION SEQUENCE IS3B-RELATED"/>
    <property type="match status" value="1"/>
</dbReference>
<accession>A0A5E5BEA3</accession>
<name>A0A5E5BEA3_9BURK</name>
<proteinExistence type="predicted"/>
<gene>
    <name evidence="2" type="ORF">PSP31121_04798</name>
</gene>
<reference evidence="2 3" key="1">
    <citation type="submission" date="2019-08" db="EMBL/GenBank/DDBJ databases">
        <authorList>
            <person name="Peeters C."/>
        </authorList>
    </citation>
    <scope>NUCLEOTIDE SEQUENCE [LARGE SCALE GENOMIC DNA]</scope>
    <source>
        <strain evidence="2 3">LMG 31121</strain>
    </source>
</reference>
<dbReference type="AlphaFoldDB" id="A0A5E5BEA3"/>
<dbReference type="InterPro" id="IPR050900">
    <property type="entry name" value="Transposase_IS3/IS150/IS904"/>
</dbReference>
<dbReference type="PANTHER" id="PTHR46889:SF4">
    <property type="entry name" value="TRANSPOSASE INSO FOR INSERTION SEQUENCE ELEMENT IS911B-RELATED"/>
    <property type="match status" value="1"/>
</dbReference>
<dbReference type="Pfam" id="PF13276">
    <property type="entry name" value="HTH_21"/>
    <property type="match status" value="1"/>
</dbReference>
<evidence type="ECO:0000313" key="2">
    <source>
        <dbReference type="EMBL" id="VVE84531.1"/>
    </source>
</evidence>
<dbReference type="Proteomes" id="UP000335538">
    <property type="component" value="Unassembled WGS sequence"/>
</dbReference>
<dbReference type="EMBL" id="CABPSR010000019">
    <property type="protein sequence ID" value="VVE84531.1"/>
    <property type="molecule type" value="Genomic_DNA"/>
</dbReference>